<evidence type="ECO:0000313" key="2">
    <source>
        <dbReference type="Proteomes" id="UP000176988"/>
    </source>
</evidence>
<dbReference type="AlphaFoldDB" id="A0A1F7WDC1"/>
<dbReference type="InterPro" id="IPR014717">
    <property type="entry name" value="Transl_elong_EF1B/ribsomal_bS6"/>
</dbReference>
<name>A0A1F7WDC1_9BACT</name>
<dbReference type="EMBL" id="MGFG01000024">
    <property type="protein sequence ID" value="OGM00793.1"/>
    <property type="molecule type" value="Genomic_DNA"/>
</dbReference>
<dbReference type="Proteomes" id="UP000176988">
    <property type="component" value="Unassembled WGS sequence"/>
</dbReference>
<evidence type="ECO:0000313" key="1">
    <source>
        <dbReference type="EMBL" id="OGM00793.1"/>
    </source>
</evidence>
<protein>
    <submittedName>
        <fullName evidence="1">Uncharacterized protein</fullName>
    </submittedName>
</protein>
<sequence>MTVEKRIITTTTILLLLTAAVIGLVIIPSINGINRLTDEITAQQSEIEQRYLLRNYARRITADTDAAAAGLDELRLTYVIEGEELDFIQSMERSAGLAGVIQEISLETANEIEINRWEKQIPLKIKIQGSLPQIMSWLNEIEHLDNYVIIDSLIINTQRGSAAAIKSGNVDAYLTGHIFWLSKSAPYVQDFRRITAIRKTNEDTRE</sequence>
<gene>
    <name evidence="1" type="ORF">A2480_01155</name>
</gene>
<accession>A0A1F7WDC1</accession>
<comment type="caution">
    <text evidence="1">The sequence shown here is derived from an EMBL/GenBank/DDBJ whole genome shotgun (WGS) entry which is preliminary data.</text>
</comment>
<organism evidence="1 2">
    <name type="scientific">Candidatus Uhrbacteria bacterium RIFOXYC2_FULL_47_19</name>
    <dbReference type="NCBI Taxonomy" id="1802424"/>
    <lineage>
        <taxon>Bacteria</taxon>
        <taxon>Candidatus Uhriibacteriota</taxon>
    </lineage>
</organism>
<proteinExistence type="predicted"/>
<dbReference type="Gene3D" id="3.30.70.60">
    <property type="match status" value="1"/>
</dbReference>
<dbReference type="STRING" id="1802424.A2480_01155"/>
<reference evidence="1 2" key="1">
    <citation type="journal article" date="2016" name="Nat. Commun.">
        <title>Thousands of microbial genomes shed light on interconnected biogeochemical processes in an aquifer system.</title>
        <authorList>
            <person name="Anantharaman K."/>
            <person name="Brown C.T."/>
            <person name="Hug L.A."/>
            <person name="Sharon I."/>
            <person name="Castelle C.J."/>
            <person name="Probst A.J."/>
            <person name="Thomas B.C."/>
            <person name="Singh A."/>
            <person name="Wilkins M.J."/>
            <person name="Karaoz U."/>
            <person name="Brodie E.L."/>
            <person name="Williams K.H."/>
            <person name="Hubbard S.S."/>
            <person name="Banfield J.F."/>
        </authorList>
    </citation>
    <scope>NUCLEOTIDE SEQUENCE [LARGE SCALE GENOMIC DNA]</scope>
</reference>